<dbReference type="OrthoDB" id="9626941at2759"/>
<evidence type="ECO:0000256" key="2">
    <source>
        <dbReference type="SAM" id="Phobius"/>
    </source>
</evidence>
<dbReference type="eggNOG" id="ENOG502S6V3">
    <property type="taxonomic scope" value="Eukaryota"/>
</dbReference>
<dbReference type="AlphaFoldDB" id="G7DSH2"/>
<dbReference type="OMA" id="SIMTPGY"/>
<name>G7DSH2_MIXOS</name>
<reference evidence="3 4" key="2">
    <citation type="journal article" date="2012" name="Open Biol.">
        <title>Characteristics of nucleosomes and linker DNA regions on the genome of the basidiomycete Mixia osmundae revealed by mono- and dinucleosome mapping.</title>
        <authorList>
            <person name="Nishida H."/>
            <person name="Kondo S."/>
            <person name="Matsumoto T."/>
            <person name="Suzuki Y."/>
            <person name="Yoshikawa H."/>
            <person name="Taylor T.D."/>
            <person name="Sugiyama J."/>
        </authorList>
    </citation>
    <scope>NUCLEOTIDE SEQUENCE [LARGE SCALE GENOMIC DNA]</scope>
    <source>
        <strain evidence="4">CBS 9802 / IAM 14324 / JCM 22182 / KY 12970</strain>
    </source>
</reference>
<feature type="compositionally biased region" description="Basic and acidic residues" evidence="1">
    <location>
        <begin position="72"/>
        <end position="82"/>
    </location>
</feature>
<feature type="transmembrane region" description="Helical" evidence="2">
    <location>
        <begin position="48"/>
        <end position="66"/>
    </location>
</feature>
<dbReference type="InterPro" id="IPR013945">
    <property type="entry name" value="Pkr1"/>
</dbReference>
<proteinExistence type="predicted"/>
<dbReference type="FunCoup" id="G7DSH2">
    <property type="interactions" value="37"/>
</dbReference>
<keyword evidence="2" id="KW-0472">Membrane</keyword>
<keyword evidence="2" id="KW-0812">Transmembrane</keyword>
<protein>
    <submittedName>
        <fullName evidence="3">Uncharacterized protein</fullName>
    </submittedName>
</protein>
<dbReference type="GO" id="GO:0005789">
    <property type="term" value="C:endoplasmic reticulum membrane"/>
    <property type="evidence" value="ECO:0007669"/>
    <property type="project" value="TreeGrafter"/>
</dbReference>
<dbReference type="PANTHER" id="PTHR28251">
    <property type="entry name" value="V-TYPE ATPASE ASSEMBLY FACTOR PKR1"/>
    <property type="match status" value="1"/>
</dbReference>
<gene>
    <name evidence="3" type="primary">Mo00174</name>
    <name evidence="3" type="ORF">E5Q_00174</name>
</gene>
<dbReference type="EMBL" id="BABT02000007">
    <property type="protein sequence ID" value="GAA93532.1"/>
    <property type="molecule type" value="Genomic_DNA"/>
</dbReference>
<reference evidence="3 4" key="1">
    <citation type="journal article" date="2011" name="J. Gen. Appl. Microbiol.">
        <title>Draft genome sequencing of the enigmatic basidiomycete Mixia osmundae.</title>
        <authorList>
            <person name="Nishida H."/>
            <person name="Nagatsuka Y."/>
            <person name="Sugiyama J."/>
        </authorList>
    </citation>
    <scope>NUCLEOTIDE SEQUENCE [LARGE SCALE GENOMIC DNA]</scope>
    <source>
        <strain evidence="4">CBS 9802 / IAM 14324 / JCM 22182 / KY 12970</strain>
    </source>
</reference>
<dbReference type="RefSeq" id="XP_014566388.1">
    <property type="nucleotide sequence ID" value="XM_014710902.1"/>
</dbReference>
<dbReference type="HOGENOM" id="CLU_2223869_0_0_1"/>
<feature type="transmembrane region" description="Helical" evidence="2">
    <location>
        <begin position="26"/>
        <end position="42"/>
    </location>
</feature>
<dbReference type="GO" id="GO:0070072">
    <property type="term" value="P:vacuolar proton-transporting V-type ATPase complex assembly"/>
    <property type="evidence" value="ECO:0007669"/>
    <property type="project" value="InterPro"/>
</dbReference>
<sequence length="106" mass="11917">MGVLQDVIDSVFTPGTNHGLEKAMNYSFYGLFLTLFGLGFLTDWNIHVIALSFIAVMLFVSTRWFIGELGRQKEAERARTDDETASARTSATSHFPLPSDSELRKR</sequence>
<dbReference type="InParanoid" id="G7DSH2"/>
<keyword evidence="4" id="KW-1185">Reference proteome</keyword>
<evidence type="ECO:0000256" key="1">
    <source>
        <dbReference type="SAM" id="MobiDB-lite"/>
    </source>
</evidence>
<dbReference type="PANTHER" id="PTHR28251:SF1">
    <property type="entry name" value="V-TYPE ATPASE ASSEMBLY FACTOR PKR1"/>
    <property type="match status" value="1"/>
</dbReference>
<evidence type="ECO:0000313" key="3">
    <source>
        <dbReference type="EMBL" id="GAA93532.1"/>
    </source>
</evidence>
<dbReference type="Pfam" id="PF08636">
    <property type="entry name" value="Pkr1"/>
    <property type="match status" value="1"/>
</dbReference>
<keyword evidence="2" id="KW-1133">Transmembrane helix</keyword>
<organism evidence="3 4">
    <name type="scientific">Mixia osmundae (strain CBS 9802 / IAM 14324 / JCM 22182 / KY 12970)</name>
    <dbReference type="NCBI Taxonomy" id="764103"/>
    <lineage>
        <taxon>Eukaryota</taxon>
        <taxon>Fungi</taxon>
        <taxon>Dikarya</taxon>
        <taxon>Basidiomycota</taxon>
        <taxon>Pucciniomycotina</taxon>
        <taxon>Mixiomycetes</taxon>
        <taxon>Mixiales</taxon>
        <taxon>Mixiaceae</taxon>
        <taxon>Mixia</taxon>
    </lineage>
</organism>
<evidence type="ECO:0000313" key="4">
    <source>
        <dbReference type="Proteomes" id="UP000009131"/>
    </source>
</evidence>
<feature type="region of interest" description="Disordered" evidence="1">
    <location>
        <begin position="72"/>
        <end position="106"/>
    </location>
</feature>
<accession>G7DSH2</accession>
<comment type="caution">
    <text evidence="3">The sequence shown here is derived from an EMBL/GenBank/DDBJ whole genome shotgun (WGS) entry which is preliminary data.</text>
</comment>
<dbReference type="Proteomes" id="UP000009131">
    <property type="component" value="Unassembled WGS sequence"/>
</dbReference>